<name>A0A0F9IFG4_9ZZZZ</name>
<dbReference type="Pfam" id="PF09346">
    <property type="entry name" value="SMI1_KNR4"/>
    <property type="match status" value="1"/>
</dbReference>
<protein>
    <recommendedName>
        <fullName evidence="1">Knr4/Smi1-like domain-containing protein</fullName>
    </recommendedName>
</protein>
<dbReference type="InterPro" id="IPR018958">
    <property type="entry name" value="Knr4/Smi1-like_dom"/>
</dbReference>
<sequence>MTVDVAVNISTTGHRSGTKSFAVTLMNRLAFEYFKKDQDSGFEDVIVVDPKTHAFDALQKLTKNIPKAWYELSSLSLKDRVDFSTDFCLKTLPYTPNTYQLVYDFFLKLEDVSIVLTKKKNHPYKVELVYSMQNDTTFFRGQPSLNDETISQINSKFKNALPRDFLKFLKIHSGFAKNSDTGIIEAENIFEITNHLRELIKSQNKTIKSGSSVIDPKDLIFFYQSYDQMDFQCFLASWYPISEMGNVYFSYVDSTVSNYKNSSLETLSFPTFLDWLMFYLEIMDFNDL</sequence>
<reference evidence="2" key="1">
    <citation type="journal article" date="2015" name="Nature">
        <title>Complex archaea that bridge the gap between prokaryotes and eukaryotes.</title>
        <authorList>
            <person name="Spang A."/>
            <person name="Saw J.H."/>
            <person name="Jorgensen S.L."/>
            <person name="Zaremba-Niedzwiedzka K."/>
            <person name="Martijn J."/>
            <person name="Lind A.E."/>
            <person name="van Eijk R."/>
            <person name="Schleper C."/>
            <person name="Guy L."/>
            <person name="Ettema T.J."/>
        </authorList>
    </citation>
    <scope>NUCLEOTIDE SEQUENCE</scope>
</reference>
<dbReference type="Gene3D" id="3.40.1580.10">
    <property type="entry name" value="SMI1/KNR4-like"/>
    <property type="match status" value="1"/>
</dbReference>
<dbReference type="InterPro" id="IPR037883">
    <property type="entry name" value="Knr4/Smi1-like_sf"/>
</dbReference>
<dbReference type="AlphaFoldDB" id="A0A0F9IFG4"/>
<proteinExistence type="predicted"/>
<feature type="domain" description="Knr4/Smi1-like" evidence="1">
    <location>
        <begin position="146"/>
        <end position="275"/>
    </location>
</feature>
<dbReference type="SUPFAM" id="SSF160631">
    <property type="entry name" value="SMI1/KNR4-like"/>
    <property type="match status" value="1"/>
</dbReference>
<organism evidence="2">
    <name type="scientific">marine sediment metagenome</name>
    <dbReference type="NCBI Taxonomy" id="412755"/>
    <lineage>
        <taxon>unclassified sequences</taxon>
        <taxon>metagenomes</taxon>
        <taxon>ecological metagenomes</taxon>
    </lineage>
</organism>
<dbReference type="EMBL" id="LAZR01019436">
    <property type="protein sequence ID" value="KKL92535.1"/>
    <property type="molecule type" value="Genomic_DNA"/>
</dbReference>
<accession>A0A0F9IFG4</accession>
<evidence type="ECO:0000259" key="1">
    <source>
        <dbReference type="Pfam" id="PF09346"/>
    </source>
</evidence>
<evidence type="ECO:0000313" key="2">
    <source>
        <dbReference type="EMBL" id="KKL92535.1"/>
    </source>
</evidence>
<comment type="caution">
    <text evidence="2">The sequence shown here is derived from an EMBL/GenBank/DDBJ whole genome shotgun (WGS) entry which is preliminary data.</text>
</comment>
<gene>
    <name evidence="2" type="ORF">LCGC14_1883690</name>
</gene>